<dbReference type="InParanoid" id="A0A804PE84"/>
<dbReference type="InterPro" id="IPR013126">
    <property type="entry name" value="Hsp_70_fam"/>
</dbReference>
<dbReference type="PANTHER" id="PTHR45639:SF10">
    <property type="entry name" value="HEAT SHOCK 70 KDA PROTEIN 16 ISOFORM X1"/>
    <property type="match status" value="1"/>
</dbReference>
<sequence length="233" mass="24829">MSVVGFDVGNDTLVAAAAQQRGIDMLLNAESKRESPTAVAFSHNTRLIGYHVASASSAHAPFSSVKRLLLGAAGRNPDSSLLRDLPRLPFSVSHVAGGGAVVHLADANLGGTPIADCVISVPCYFTQAQRRAYLDAAAIAGLRPATWLLLHALFYATSMAVGFRFSRLIVFLLFLPTPPINPAAHLVSLVSSPDPIRHIVFVGRHPIHVHAWPHPNPSELLKAHRILAAVQNA</sequence>
<dbReference type="GO" id="GO:0140662">
    <property type="term" value="F:ATP-dependent protein folding chaperone"/>
    <property type="evidence" value="ECO:0007669"/>
    <property type="project" value="InterPro"/>
</dbReference>
<dbReference type="InterPro" id="IPR043129">
    <property type="entry name" value="ATPase_NBD"/>
</dbReference>
<accession>A0A804PE84</accession>
<dbReference type="PRINTS" id="PR00301">
    <property type="entry name" value="HEATSHOCK70"/>
</dbReference>
<reference evidence="3" key="3">
    <citation type="submission" date="2021-05" db="UniProtKB">
        <authorList>
            <consortium name="EnsemblPlants"/>
        </authorList>
    </citation>
    <scope>IDENTIFICATION</scope>
    <source>
        <strain evidence="3">cv. B73</strain>
    </source>
</reference>
<evidence type="ECO:0000313" key="3">
    <source>
        <dbReference type="EnsemblPlants" id="Zm00001eb231480_P001"/>
    </source>
</evidence>
<dbReference type="Proteomes" id="UP000007305">
    <property type="component" value="Chromosome 5"/>
</dbReference>
<reference evidence="4" key="1">
    <citation type="journal article" date="2009" name="Science">
        <title>The B73 maize genome: complexity, diversity, and dynamics.</title>
        <authorList>
            <person name="Schnable P.S."/>
            <person name="Ware D."/>
            <person name="Fulton R.S."/>
            <person name="Stein J.C."/>
            <person name="Wei F."/>
            <person name="Pasternak S."/>
            <person name="Liang C."/>
            <person name="Zhang J."/>
            <person name="Fulton L."/>
            <person name="Graves T.A."/>
            <person name="Minx P."/>
            <person name="Reily A.D."/>
            <person name="Courtney L."/>
            <person name="Kruchowski S.S."/>
            <person name="Tomlinson C."/>
            <person name="Strong C."/>
            <person name="Delehaunty K."/>
            <person name="Fronick C."/>
            <person name="Courtney B."/>
            <person name="Rock S.M."/>
            <person name="Belter E."/>
            <person name="Du F."/>
            <person name="Kim K."/>
            <person name="Abbott R.M."/>
            <person name="Cotton M."/>
            <person name="Levy A."/>
            <person name="Marchetto P."/>
            <person name="Ochoa K."/>
            <person name="Jackson S.M."/>
            <person name="Gillam B."/>
            <person name="Chen W."/>
            <person name="Yan L."/>
            <person name="Higginbotham J."/>
            <person name="Cardenas M."/>
            <person name="Waligorski J."/>
            <person name="Applebaum E."/>
            <person name="Phelps L."/>
            <person name="Falcone J."/>
            <person name="Kanchi K."/>
            <person name="Thane T."/>
            <person name="Scimone A."/>
            <person name="Thane N."/>
            <person name="Henke J."/>
            <person name="Wang T."/>
            <person name="Ruppert J."/>
            <person name="Shah N."/>
            <person name="Rotter K."/>
            <person name="Hodges J."/>
            <person name="Ingenthron E."/>
            <person name="Cordes M."/>
            <person name="Kohlberg S."/>
            <person name="Sgro J."/>
            <person name="Delgado B."/>
            <person name="Mead K."/>
            <person name="Chinwalla A."/>
            <person name="Leonard S."/>
            <person name="Crouse K."/>
            <person name="Collura K."/>
            <person name="Kudrna D."/>
            <person name="Currie J."/>
            <person name="He R."/>
            <person name="Angelova A."/>
            <person name="Rajasekar S."/>
            <person name="Mueller T."/>
            <person name="Lomeli R."/>
            <person name="Scara G."/>
            <person name="Ko A."/>
            <person name="Delaney K."/>
            <person name="Wissotski M."/>
            <person name="Lopez G."/>
            <person name="Campos D."/>
            <person name="Braidotti M."/>
            <person name="Ashley E."/>
            <person name="Golser W."/>
            <person name="Kim H."/>
            <person name="Lee S."/>
            <person name="Lin J."/>
            <person name="Dujmic Z."/>
            <person name="Kim W."/>
            <person name="Talag J."/>
            <person name="Zuccolo A."/>
            <person name="Fan C."/>
            <person name="Sebastian A."/>
            <person name="Kramer M."/>
            <person name="Spiegel L."/>
            <person name="Nascimento L."/>
            <person name="Zutavern T."/>
            <person name="Miller B."/>
            <person name="Ambroise C."/>
            <person name="Muller S."/>
            <person name="Spooner W."/>
            <person name="Narechania A."/>
            <person name="Ren L."/>
            <person name="Wei S."/>
            <person name="Kumari S."/>
            <person name="Faga B."/>
            <person name="Levy M.J."/>
            <person name="McMahan L."/>
            <person name="Van Buren P."/>
            <person name="Vaughn M.W."/>
            <person name="Ying K."/>
            <person name="Yeh C.-T."/>
            <person name="Emrich S.J."/>
            <person name="Jia Y."/>
            <person name="Kalyanaraman A."/>
            <person name="Hsia A.-P."/>
            <person name="Barbazuk W.B."/>
            <person name="Baucom R.S."/>
            <person name="Brutnell T.P."/>
            <person name="Carpita N.C."/>
            <person name="Chaparro C."/>
            <person name="Chia J.-M."/>
            <person name="Deragon J.-M."/>
            <person name="Estill J.C."/>
            <person name="Fu Y."/>
            <person name="Jeddeloh J.A."/>
            <person name="Han Y."/>
            <person name="Lee H."/>
            <person name="Li P."/>
            <person name="Lisch D.R."/>
            <person name="Liu S."/>
            <person name="Liu Z."/>
            <person name="Nagel D.H."/>
            <person name="McCann M.C."/>
            <person name="SanMiguel P."/>
            <person name="Myers A.M."/>
            <person name="Nettleton D."/>
            <person name="Nguyen J."/>
            <person name="Penning B.W."/>
            <person name="Ponnala L."/>
            <person name="Schneider K.L."/>
            <person name="Schwartz D.C."/>
            <person name="Sharma A."/>
            <person name="Soderlund C."/>
            <person name="Springer N.M."/>
            <person name="Sun Q."/>
            <person name="Wang H."/>
            <person name="Waterman M."/>
            <person name="Westerman R."/>
            <person name="Wolfgruber T.K."/>
            <person name="Yang L."/>
            <person name="Yu Y."/>
            <person name="Zhang L."/>
            <person name="Zhou S."/>
            <person name="Zhu Q."/>
            <person name="Bennetzen J.L."/>
            <person name="Dawe R.K."/>
            <person name="Jiang J."/>
            <person name="Jiang N."/>
            <person name="Presting G.G."/>
            <person name="Wessler S.R."/>
            <person name="Aluru S."/>
            <person name="Martienssen R.A."/>
            <person name="Clifton S.W."/>
            <person name="McCombie W.R."/>
            <person name="Wing R.A."/>
            <person name="Wilson R.K."/>
        </authorList>
    </citation>
    <scope>NUCLEOTIDE SEQUENCE [LARGE SCALE GENOMIC DNA]</scope>
    <source>
        <strain evidence="4">cv. B73</strain>
    </source>
</reference>
<dbReference type="Gramene" id="Zm00001eb231480_T001">
    <property type="protein sequence ID" value="Zm00001eb231480_P001"/>
    <property type="gene ID" value="Zm00001eb231480"/>
</dbReference>
<evidence type="ECO:0000313" key="4">
    <source>
        <dbReference type="Proteomes" id="UP000007305"/>
    </source>
</evidence>
<organism evidence="3 4">
    <name type="scientific">Zea mays</name>
    <name type="common">Maize</name>
    <dbReference type="NCBI Taxonomy" id="4577"/>
    <lineage>
        <taxon>Eukaryota</taxon>
        <taxon>Viridiplantae</taxon>
        <taxon>Streptophyta</taxon>
        <taxon>Embryophyta</taxon>
        <taxon>Tracheophyta</taxon>
        <taxon>Spermatophyta</taxon>
        <taxon>Magnoliopsida</taxon>
        <taxon>Liliopsida</taxon>
        <taxon>Poales</taxon>
        <taxon>Poaceae</taxon>
        <taxon>PACMAD clade</taxon>
        <taxon>Panicoideae</taxon>
        <taxon>Andropogonodae</taxon>
        <taxon>Andropogoneae</taxon>
        <taxon>Tripsacinae</taxon>
        <taxon>Zea</taxon>
    </lineage>
</organism>
<proteinExistence type="predicted"/>
<dbReference type="PANTHER" id="PTHR45639">
    <property type="entry name" value="HSC70CB, ISOFORM G-RELATED"/>
    <property type="match status" value="1"/>
</dbReference>
<name>A0A804PE84_MAIZE</name>
<keyword evidence="1" id="KW-0547">Nucleotide-binding</keyword>
<reference evidence="3" key="2">
    <citation type="submission" date="2019-07" db="EMBL/GenBank/DDBJ databases">
        <authorList>
            <person name="Seetharam A."/>
            <person name="Woodhouse M."/>
            <person name="Cannon E."/>
        </authorList>
    </citation>
    <scope>NUCLEOTIDE SEQUENCE [LARGE SCALE GENOMIC DNA]</scope>
    <source>
        <strain evidence="3">cv. B73</strain>
    </source>
</reference>
<keyword evidence="2" id="KW-0067">ATP-binding</keyword>
<dbReference type="AlphaFoldDB" id="A0A804PE84"/>
<dbReference type="Gene3D" id="3.30.420.40">
    <property type="match status" value="2"/>
</dbReference>
<dbReference type="Pfam" id="PF00012">
    <property type="entry name" value="HSP70"/>
    <property type="match status" value="2"/>
</dbReference>
<evidence type="ECO:0000256" key="1">
    <source>
        <dbReference type="ARBA" id="ARBA00022741"/>
    </source>
</evidence>
<dbReference type="EnsemblPlants" id="Zm00001eb231480_T001">
    <property type="protein sequence ID" value="Zm00001eb231480_P001"/>
    <property type="gene ID" value="Zm00001eb231480"/>
</dbReference>
<keyword evidence="4" id="KW-1185">Reference proteome</keyword>
<dbReference type="GO" id="GO:0005524">
    <property type="term" value="F:ATP binding"/>
    <property type="evidence" value="ECO:0007669"/>
    <property type="project" value="UniProtKB-KW"/>
</dbReference>
<evidence type="ECO:0000256" key="2">
    <source>
        <dbReference type="ARBA" id="ARBA00022840"/>
    </source>
</evidence>
<protein>
    <submittedName>
        <fullName evidence="3">Uncharacterized protein</fullName>
    </submittedName>
</protein>
<dbReference type="SUPFAM" id="SSF53067">
    <property type="entry name" value="Actin-like ATPase domain"/>
    <property type="match status" value="1"/>
</dbReference>